<evidence type="ECO:0000313" key="1">
    <source>
        <dbReference type="EMBL" id="AJP18472.1"/>
    </source>
</evidence>
<protein>
    <submittedName>
        <fullName evidence="1">TraY</fullName>
    </submittedName>
</protein>
<reference evidence="1" key="1">
    <citation type="journal article" date="2015" name="Antimicrob. Agents Chemother.">
        <title>Complete nucleotide sequences of two NDM-1-encoding plasmids from the same sequence type 11 Klebsiella pneumoniae strain.</title>
        <authorList>
            <person name="Studentova V."/>
            <person name="Dobiasova H."/>
            <person name="Hedlova D."/>
            <person name="Dolejska M."/>
            <person name="Papagiannitsis C.C."/>
            <person name="Hrabak J."/>
        </authorList>
    </citation>
    <scope>NUCLEOTIDE SEQUENCE</scope>
    <source>
        <strain evidence="1">Kpn-3002cz</strain>
        <plasmid evidence="1">pB-3002cz</plasmid>
    </source>
</reference>
<proteinExistence type="predicted"/>
<sequence>MKLFKQPLQGLLLLLVSLPALADDVTYSTIRDAAENSSDLSRQALVTIFGDVVTSPFTATDTTVIGSLFGILNGVICAIALFWFLTVTLKSIVKAGNAGKVFGSTRTAMAPLMSFVGFITLVPTSSGWSLSQLIMLWAASIMGVGSANLLTNKAVDMMNDGYSLVTQPVASSTRDAAQQIFEMNLCKYAINEQLSGFYDDAGSASTSEMSTSGSDGSYETSNGSAYCGTAKIPTTTRSSSWSVLFDSDVDTDAIVSAQKSALDTMQTTLDSAAQTFVSTYISKRDDDSGTLTDVETTIQNAATAYENTINSALSQIDYEDTLQSSLSSNMKTYGWIALGAWYQTFATANAKTTDVGKSAPTVSGPTGLGEMGNTDLYQQVFTAYNAQLQNSSYTATLGIQTSKKDIETGRAKDPKSVFVGLFNSPMQQLTNWFATQNIGQVNDDSDQLNPLIQMKTIGDYTLDTVGTALTSYVAIQGSIALSGNNIVGRFTNGLTGWKATAVAVMQALSPPFYFLLLILFSAGFSLSVLLPAIPFIYWMTGVLNWSVSVLVGCAAGPMWSATHLGTEEDRGSRAAYGYVFLIDMMLRPSLMVLAFFFASVAIVAAGTILNLLFASALANAQIDSWTGLFAAVGWLFIYARICTTVATKVFSMLVVIPDYVIGFLGGREGASLFSGLSDSVSNIFAGVGSTVSPGNIPGMAAKERNSGDKDGFKG</sequence>
<dbReference type="AlphaFoldDB" id="A0A0C5GSW6"/>
<geneLocation type="plasmid" evidence="1">
    <name>pB-3002cz</name>
</geneLocation>
<dbReference type="EMBL" id="KJ958926">
    <property type="protein sequence ID" value="AJP18472.1"/>
    <property type="molecule type" value="Genomic_DNA"/>
</dbReference>
<keyword evidence="1" id="KW-0614">Plasmid</keyword>
<name>A0A0C5GSW6_KLEPN</name>
<dbReference type="RefSeq" id="WP_015632438.1">
    <property type="nucleotide sequence ID" value="NZ_CABFWU010000003.1"/>
</dbReference>
<dbReference type="PATRIC" id="fig|573.1921.peg.5867"/>
<organism evidence="1">
    <name type="scientific">Klebsiella pneumoniae</name>
    <dbReference type="NCBI Taxonomy" id="573"/>
    <lineage>
        <taxon>Bacteria</taxon>
        <taxon>Pseudomonadati</taxon>
        <taxon>Pseudomonadota</taxon>
        <taxon>Gammaproteobacteria</taxon>
        <taxon>Enterobacterales</taxon>
        <taxon>Enterobacteriaceae</taxon>
        <taxon>Klebsiella/Raoultella group</taxon>
        <taxon>Klebsiella</taxon>
        <taxon>Klebsiella pneumoniae complex</taxon>
    </lineage>
</organism>
<accession>A0A0C5GSW6</accession>
<dbReference type="InterPro" id="IPR027628">
    <property type="entry name" value="DotA_TraY"/>
</dbReference>
<dbReference type="NCBIfam" id="TIGR04346">
    <property type="entry name" value="DotA_TraY"/>
    <property type="match status" value="1"/>
</dbReference>